<evidence type="ECO:0000313" key="4">
    <source>
        <dbReference type="Proteomes" id="UP000825729"/>
    </source>
</evidence>
<evidence type="ECO:0000313" key="3">
    <source>
        <dbReference type="EMBL" id="KAG9441040.1"/>
    </source>
</evidence>
<feature type="compositionally biased region" description="Basic residues" evidence="1">
    <location>
        <begin position="445"/>
        <end position="460"/>
    </location>
</feature>
<sequence>MATGKVWGPSMANGCSLREAMALATLREVHSKGHPYVEIRKDGKRPIFFCTLCLSRCYSDSALNDHLRGYIHSQRYAAAKVTLFGPIPWPFSDGVLFFHNSSEKELKLLTLESSNNMPCNSNSAMTVYSRQNSNGNSSSNNGSTGVVVNGHNNQIVIPGILLNDKISSLGVEHMGMGQIGVRLNEISNCINRIWCAWLGQAESDDNDKVSLPSSDFGIVVFSYHYDLGRKPVASDLSLLGSSSPSIETISICGKRRIKSFSDPGDYGGDLDDNCDSAVEDCLDSNNSSEKAIVLHKNDSKDGSNSEHDDCQVQQDCLDTNDSIEKAIVPLKENSKNALTTEQYDHQLQPSRIISKKAIRKALRKQQRIAAERMCDMCQQKMLPGKDVATLFNCKTGNVACKSRNTNGAFHVFHISCLIHWILLCEYEIWNEQATNAKLIHENSGRKTKKKRGPKPSKVRKGAVENGASKKTDILSILCPECQGTGMDTEGDELEKPTVPLSKMYLYKVKANEAHKAWMRNPEVLPKCSIGLNFQSEENCQEKVAHVKHLNFYRALHDEGDCSYWPTDM</sequence>
<dbReference type="PANTHER" id="PTHR35497">
    <property type="entry name" value="ACYL-UDP-N-ACETYLGLUCOSAMINE O-ACYLTRANSFERASE"/>
    <property type="match status" value="1"/>
</dbReference>
<dbReference type="EMBL" id="JAINDJ010000007">
    <property type="protein sequence ID" value="KAG9441040.1"/>
    <property type="molecule type" value="Genomic_DNA"/>
</dbReference>
<reference evidence="3 4" key="1">
    <citation type="submission" date="2021-07" db="EMBL/GenBank/DDBJ databases">
        <title>The Aristolochia fimbriata genome: insights into angiosperm evolution, floral development and chemical biosynthesis.</title>
        <authorList>
            <person name="Jiao Y."/>
        </authorList>
    </citation>
    <scope>NUCLEOTIDE SEQUENCE [LARGE SCALE GENOMIC DNA]</scope>
    <source>
        <strain evidence="3">IBCAS-2021</strain>
        <tissue evidence="3">Leaf</tissue>
    </source>
</reference>
<comment type="caution">
    <text evidence="3">The sequence shown here is derived from an EMBL/GenBank/DDBJ whole genome shotgun (WGS) entry which is preliminary data.</text>
</comment>
<name>A0AAV7DYD2_ARIFI</name>
<organism evidence="3 4">
    <name type="scientific">Aristolochia fimbriata</name>
    <name type="common">White veined hardy Dutchman's pipe vine</name>
    <dbReference type="NCBI Taxonomy" id="158543"/>
    <lineage>
        <taxon>Eukaryota</taxon>
        <taxon>Viridiplantae</taxon>
        <taxon>Streptophyta</taxon>
        <taxon>Embryophyta</taxon>
        <taxon>Tracheophyta</taxon>
        <taxon>Spermatophyta</taxon>
        <taxon>Magnoliopsida</taxon>
        <taxon>Magnoliidae</taxon>
        <taxon>Piperales</taxon>
        <taxon>Aristolochiaceae</taxon>
        <taxon>Aristolochia</taxon>
    </lineage>
</organism>
<dbReference type="AlphaFoldDB" id="A0AAV7DYD2"/>
<keyword evidence="4" id="KW-1185">Reference proteome</keyword>
<feature type="domain" description="C2H2-type" evidence="2">
    <location>
        <begin position="50"/>
        <end position="72"/>
    </location>
</feature>
<accession>A0AAV7DYD2</accession>
<evidence type="ECO:0000259" key="2">
    <source>
        <dbReference type="PROSITE" id="PS00028"/>
    </source>
</evidence>
<dbReference type="PROSITE" id="PS00028">
    <property type="entry name" value="ZINC_FINGER_C2H2_1"/>
    <property type="match status" value="1"/>
</dbReference>
<protein>
    <recommendedName>
        <fullName evidence="2">C2H2-type domain-containing protein</fullName>
    </recommendedName>
</protein>
<dbReference type="PANTHER" id="PTHR35497:SF1">
    <property type="entry name" value="ACYL-UDP-N-ACETYLGLUCOSAMINE O-ACYLTRANSFERASE"/>
    <property type="match status" value="1"/>
</dbReference>
<dbReference type="InterPro" id="IPR013087">
    <property type="entry name" value="Znf_C2H2_type"/>
</dbReference>
<feature type="region of interest" description="Disordered" evidence="1">
    <location>
        <begin position="440"/>
        <end position="464"/>
    </location>
</feature>
<dbReference type="Proteomes" id="UP000825729">
    <property type="component" value="Unassembled WGS sequence"/>
</dbReference>
<gene>
    <name evidence="3" type="ORF">H6P81_016894</name>
</gene>
<proteinExistence type="predicted"/>
<evidence type="ECO:0000256" key="1">
    <source>
        <dbReference type="SAM" id="MobiDB-lite"/>
    </source>
</evidence>